<reference evidence="6 7" key="1">
    <citation type="submission" date="2019-03" db="EMBL/GenBank/DDBJ databases">
        <title>Sequencing 23 genomes of Wallemia ichthyophaga.</title>
        <authorList>
            <person name="Gostincar C."/>
        </authorList>
    </citation>
    <scope>NUCLEOTIDE SEQUENCE [LARGE SCALE GENOMIC DNA]</scope>
    <source>
        <strain evidence="6 7">EXF-5753</strain>
    </source>
</reference>
<dbReference type="GO" id="GO:0015031">
    <property type="term" value="P:protein transport"/>
    <property type="evidence" value="ECO:0007669"/>
    <property type="project" value="UniProtKB-KW"/>
</dbReference>
<keyword evidence="2" id="KW-0653">Protein transport</keyword>
<dbReference type="Pfam" id="PF12783">
    <property type="entry name" value="Sec7-like_HUS"/>
    <property type="match status" value="1"/>
</dbReference>
<dbReference type="Proteomes" id="UP000310189">
    <property type="component" value="Unassembled WGS sequence"/>
</dbReference>
<dbReference type="EMBL" id="SPNW01000063">
    <property type="protein sequence ID" value="TIA87139.1"/>
    <property type="molecule type" value="Genomic_DNA"/>
</dbReference>
<keyword evidence="7" id="KW-1185">Reference proteome</keyword>
<name>A0A4T0FGH6_9BASI</name>
<feature type="region of interest" description="Disordered" evidence="3">
    <location>
        <begin position="538"/>
        <end position="557"/>
    </location>
</feature>
<feature type="domain" description="Mon2/Sec7/BIG1-like HUS" evidence="4">
    <location>
        <begin position="180"/>
        <end position="331"/>
    </location>
</feature>
<feature type="domain" description="Mon2/Sec7/BIG1-like dimerisation and cyclophilin-binding" evidence="5">
    <location>
        <begin position="19"/>
        <end position="148"/>
    </location>
</feature>
<comment type="caution">
    <text evidence="6">The sequence shown here is derived from an EMBL/GenBank/DDBJ whole genome shotgun (WGS) entry which is preliminary data.</text>
</comment>
<evidence type="ECO:0000256" key="3">
    <source>
        <dbReference type="SAM" id="MobiDB-lite"/>
    </source>
</evidence>
<evidence type="ECO:0000313" key="6">
    <source>
        <dbReference type="EMBL" id="TIA87139.1"/>
    </source>
</evidence>
<evidence type="ECO:0000259" key="4">
    <source>
        <dbReference type="Pfam" id="PF12783"/>
    </source>
</evidence>
<dbReference type="InterPro" id="IPR032629">
    <property type="entry name" value="DCB_dom"/>
</dbReference>
<dbReference type="Pfam" id="PF16213">
    <property type="entry name" value="DCB"/>
    <property type="match status" value="1"/>
</dbReference>
<evidence type="ECO:0000259" key="5">
    <source>
        <dbReference type="Pfam" id="PF16213"/>
    </source>
</evidence>
<dbReference type="AlphaFoldDB" id="A0A4T0FGH6"/>
<dbReference type="InterPro" id="IPR032691">
    <property type="entry name" value="Mon2/Sec7/BIG1-like_HUS"/>
</dbReference>
<evidence type="ECO:0008006" key="8">
    <source>
        <dbReference type="Google" id="ProtNLM"/>
    </source>
</evidence>
<dbReference type="OrthoDB" id="294853at2759"/>
<gene>
    <name evidence="6" type="ORF">E3P99_03361</name>
</gene>
<organism evidence="6 7">
    <name type="scientific">Wallemia hederae</name>
    <dbReference type="NCBI Taxonomy" id="1540922"/>
    <lineage>
        <taxon>Eukaryota</taxon>
        <taxon>Fungi</taxon>
        <taxon>Dikarya</taxon>
        <taxon>Basidiomycota</taxon>
        <taxon>Wallemiomycotina</taxon>
        <taxon>Wallemiomycetes</taxon>
        <taxon>Wallemiales</taxon>
        <taxon>Wallemiaceae</taxon>
        <taxon>Wallemia</taxon>
    </lineage>
</organism>
<feature type="compositionally biased region" description="Polar residues" evidence="3">
    <location>
        <begin position="538"/>
        <end position="554"/>
    </location>
</feature>
<evidence type="ECO:0000313" key="7">
    <source>
        <dbReference type="Proteomes" id="UP000310189"/>
    </source>
</evidence>
<keyword evidence="1" id="KW-0813">Transport</keyword>
<dbReference type="InterPro" id="IPR016024">
    <property type="entry name" value="ARM-type_fold"/>
</dbReference>
<accession>A0A4T0FGH6</accession>
<dbReference type="GO" id="GO:0005794">
    <property type="term" value="C:Golgi apparatus"/>
    <property type="evidence" value="ECO:0007669"/>
    <property type="project" value="UniProtKB-ARBA"/>
</dbReference>
<sequence length="917" mass="101086">MNSIHSPTIQNAVDKALEIVQQQNITEDGSHALVKPIVLACQTNSSSVITVSLSALSRLITLRMPVVSTVIAIIRQVLSDGLEIQLKILQILLSLFNTTPDLHADEISECLLITFKLQQSKRSVVSSTASATLMQLVLNVFERVSDEDKLDKAVLDSRPSLFVDLEDGTSVPVAPNAYAAHLLYADAITLLSEEKHPLHFIKVGELSRESALELVDSCLKNHVQLFKNHPSLLHLTKHQLYPIIRKMLNDKHIRFSIGTRLMQVTQIILGGFVEEMTAECNELWDTLTQILETTDHLSWMKCCTLELIQSLFSDGENVINVFQLFGKDSYNKLLTAIARFIGEKANVMGHNNDMAGLGTRYIPKETATVDASSYSYVGEVAAMMGNNTSSANTKQLPQRQYRLTASNKLSRLRMMDQRDKQDAPAISDTASLYIALLIILDVCNVYKSIQNNDELTKDMISESWPATIATLSQYLNGEIDDEIFVKCVKSVENMAVVSGTLELNVARDAFLGLLYGFSCPTMAITAIIRWNDRRTDGSMSPSAEHIPNSTSNAPATAYSYPPPRLSNRNHICLGVLINLTAVLSNRLGASWFEVLETLQNAHYVLHSHLDYERKQKQFIPSSEQGTTAAITDNIGVNIAQNSSDAKLLYDNIEEIFKHSVDFSKESLEEFVSALCRLSVGESVGGSANTTSPSSSTRASIEVTRKSSGTYPRHNQSAFAISKLDVVAQLNMRRLIVGEAKAWYMMLDNLMVVVGGEMVEPDSRLRVEASEVLNRLLVSGLSAAQGEEGGREASEQSDAHTNTDKAAIQRSVLNTLKHLSTLNIHGGGYAVSNIVKTIRESGLDTLHKCLENAGVSLQIEWQSVFDILVTSTESKAATQIKKAFEVVNLICNDFLDELSVIEVEKCINVLGQFARTDV</sequence>
<evidence type="ECO:0000256" key="1">
    <source>
        <dbReference type="ARBA" id="ARBA00022448"/>
    </source>
</evidence>
<protein>
    <recommendedName>
        <fullName evidence="8">Mon2/Sec7/BIG1-like HUS domain-containing protein</fullName>
    </recommendedName>
</protein>
<proteinExistence type="predicted"/>
<evidence type="ECO:0000256" key="2">
    <source>
        <dbReference type="ARBA" id="ARBA00022927"/>
    </source>
</evidence>
<dbReference type="SUPFAM" id="SSF48371">
    <property type="entry name" value="ARM repeat"/>
    <property type="match status" value="1"/>
</dbReference>